<organism evidence="3 4">
    <name type="scientific">Anopheles farauti</name>
    <dbReference type="NCBI Taxonomy" id="69004"/>
    <lineage>
        <taxon>Eukaryota</taxon>
        <taxon>Metazoa</taxon>
        <taxon>Ecdysozoa</taxon>
        <taxon>Arthropoda</taxon>
        <taxon>Hexapoda</taxon>
        <taxon>Insecta</taxon>
        <taxon>Pterygota</taxon>
        <taxon>Neoptera</taxon>
        <taxon>Endopterygota</taxon>
        <taxon>Diptera</taxon>
        <taxon>Nematocera</taxon>
        <taxon>Culicoidea</taxon>
        <taxon>Culicidae</taxon>
        <taxon>Anophelinae</taxon>
        <taxon>Anopheles</taxon>
    </lineage>
</organism>
<keyword evidence="2" id="KW-0812">Transmembrane</keyword>
<reference evidence="4" key="1">
    <citation type="submission" date="2014-01" db="EMBL/GenBank/DDBJ databases">
        <title>The Genome Sequence of Anopheles farauti FAR1 (V2).</title>
        <authorList>
            <consortium name="The Broad Institute Genomics Platform"/>
            <person name="Neafsey D.E."/>
            <person name="Besansky N."/>
            <person name="Howell P."/>
            <person name="Walton C."/>
            <person name="Young S.K."/>
            <person name="Zeng Q."/>
            <person name="Gargeya S."/>
            <person name="Fitzgerald M."/>
            <person name="Haas B."/>
            <person name="Abouelleil A."/>
            <person name="Allen A.W."/>
            <person name="Alvarado L."/>
            <person name="Arachchi H.M."/>
            <person name="Berlin A.M."/>
            <person name="Chapman S.B."/>
            <person name="Gainer-Dewar J."/>
            <person name="Goldberg J."/>
            <person name="Griggs A."/>
            <person name="Gujja S."/>
            <person name="Hansen M."/>
            <person name="Howarth C."/>
            <person name="Imamovic A."/>
            <person name="Ireland A."/>
            <person name="Larimer J."/>
            <person name="McCowan C."/>
            <person name="Murphy C."/>
            <person name="Pearson M."/>
            <person name="Poon T.W."/>
            <person name="Priest M."/>
            <person name="Roberts A."/>
            <person name="Saif S."/>
            <person name="Shea T."/>
            <person name="Sisk P."/>
            <person name="Sykes S."/>
            <person name="Wortman J."/>
            <person name="Nusbaum C."/>
            <person name="Birren B."/>
        </authorList>
    </citation>
    <scope>NUCLEOTIDE SEQUENCE [LARGE SCALE GENOMIC DNA]</scope>
    <source>
        <strain evidence="4">FAR1</strain>
    </source>
</reference>
<reference evidence="3" key="2">
    <citation type="submission" date="2020-05" db="UniProtKB">
        <authorList>
            <consortium name="EnsemblMetazoa"/>
        </authorList>
    </citation>
    <scope>IDENTIFICATION</scope>
    <source>
        <strain evidence="3">FAR1</strain>
    </source>
</reference>
<dbReference type="EnsemblMetazoa" id="AFAF003261-RA">
    <property type="protein sequence ID" value="AFAF003261-PA"/>
    <property type="gene ID" value="AFAF003261"/>
</dbReference>
<dbReference type="AlphaFoldDB" id="A0A182Q553"/>
<protein>
    <submittedName>
        <fullName evidence="3">Uncharacterized protein</fullName>
    </submittedName>
</protein>
<evidence type="ECO:0000256" key="2">
    <source>
        <dbReference type="SAM" id="Phobius"/>
    </source>
</evidence>
<keyword evidence="2" id="KW-0472">Membrane</keyword>
<evidence type="ECO:0000313" key="4">
    <source>
        <dbReference type="Proteomes" id="UP000075886"/>
    </source>
</evidence>
<dbReference type="Proteomes" id="UP000075886">
    <property type="component" value="Unassembled WGS sequence"/>
</dbReference>
<feature type="region of interest" description="Disordered" evidence="1">
    <location>
        <begin position="1"/>
        <end position="63"/>
    </location>
</feature>
<proteinExistence type="predicted"/>
<name>A0A182Q553_9DIPT</name>
<feature type="region of interest" description="Disordered" evidence="1">
    <location>
        <begin position="187"/>
        <end position="237"/>
    </location>
</feature>
<dbReference type="EMBL" id="AXCN02001352">
    <property type="status" value="NOT_ANNOTATED_CDS"/>
    <property type="molecule type" value="Genomic_DNA"/>
</dbReference>
<feature type="compositionally biased region" description="Low complexity" evidence="1">
    <location>
        <begin position="192"/>
        <end position="214"/>
    </location>
</feature>
<sequence length="435" mass="45186">MSGTARARRAESSSSSLYPSSMSSSSCGLSRSSSSSVPFSSSSTIEPLVSASSGSSSRSRAPASALPFRFRSSRMCGSDWGCCWAEVPRWRPVGRCLPPIIPPGVPATPGGGSSGEGAAMQTRSTAGSSAPSGTPPSGSSSSSSSCLASEACGTVGGRGRPLPVRSRLVPSVPVTIAAIDAATLPPAPAPAPLTGDSPPAAVDVPSPSVTSDSGPRPRRPRSLRPARPPPSPPRPRRLSFALFAAGTVSPPLEPLSLLPVLLPPPPPLPPPPSPRHGKQQRNSLAVAFRLGLSRVHVAAGAAGAAPHHLRCNAPCPSSCAPLFRFFPPSSSASSSSSTWVCFLRFFRGRWPVVAFLTVVASCRFVRKMAAAVPGEDARRKAVSLPSLWGFRRKLALPLVLLLLLLLSGWLLDIVDIFSPSHPPPSWKREPIEARV</sequence>
<feature type="compositionally biased region" description="Low complexity" evidence="1">
    <location>
        <begin position="12"/>
        <end position="43"/>
    </location>
</feature>
<dbReference type="PROSITE" id="PS51257">
    <property type="entry name" value="PROKAR_LIPOPROTEIN"/>
    <property type="match status" value="1"/>
</dbReference>
<feature type="compositionally biased region" description="Low complexity" evidence="1">
    <location>
        <begin position="124"/>
        <end position="145"/>
    </location>
</feature>
<accession>A0A182Q553</accession>
<feature type="region of interest" description="Disordered" evidence="1">
    <location>
        <begin position="106"/>
        <end position="165"/>
    </location>
</feature>
<evidence type="ECO:0000313" key="3">
    <source>
        <dbReference type="EnsemblMetazoa" id="AFAF003261-PA"/>
    </source>
</evidence>
<evidence type="ECO:0000256" key="1">
    <source>
        <dbReference type="SAM" id="MobiDB-lite"/>
    </source>
</evidence>
<feature type="transmembrane region" description="Helical" evidence="2">
    <location>
        <begin position="394"/>
        <end position="411"/>
    </location>
</feature>
<dbReference type="VEuPathDB" id="VectorBase:AFAF003261"/>
<keyword evidence="2" id="KW-1133">Transmembrane helix</keyword>
<feature type="compositionally biased region" description="Low complexity" evidence="1">
    <location>
        <begin position="50"/>
        <end position="63"/>
    </location>
</feature>
<keyword evidence="4" id="KW-1185">Reference proteome</keyword>